<keyword evidence="3 6" id="KW-0812">Transmembrane</keyword>
<keyword evidence="5 6" id="KW-0472">Membrane</keyword>
<evidence type="ECO:0000256" key="5">
    <source>
        <dbReference type="ARBA" id="ARBA00023136"/>
    </source>
</evidence>
<dbReference type="InterPro" id="IPR013525">
    <property type="entry name" value="ABC2_TM"/>
</dbReference>
<dbReference type="EMBL" id="WJBE01000015">
    <property type="protein sequence ID" value="MBC3900767.1"/>
    <property type="molecule type" value="Genomic_DNA"/>
</dbReference>
<evidence type="ECO:0000259" key="7">
    <source>
        <dbReference type="Pfam" id="PF12698"/>
    </source>
</evidence>
<dbReference type="Gene3D" id="3.40.1710.10">
    <property type="entry name" value="abc type-2 transporter like domain"/>
    <property type="match status" value="1"/>
</dbReference>
<dbReference type="InterPro" id="IPR051449">
    <property type="entry name" value="ABC-2_transporter_component"/>
</dbReference>
<dbReference type="Proteomes" id="UP000622405">
    <property type="component" value="Unassembled WGS sequence"/>
</dbReference>
<feature type="transmembrane region" description="Helical" evidence="6">
    <location>
        <begin position="269"/>
        <end position="295"/>
    </location>
</feature>
<evidence type="ECO:0000256" key="3">
    <source>
        <dbReference type="ARBA" id="ARBA00022692"/>
    </source>
</evidence>
<feature type="transmembrane region" description="Helical" evidence="6">
    <location>
        <begin position="340"/>
        <end position="364"/>
    </location>
</feature>
<feature type="transmembrane region" description="Helical" evidence="6">
    <location>
        <begin position="225"/>
        <end position="248"/>
    </location>
</feature>
<comment type="subcellular location">
    <subcellularLocation>
        <location evidence="1">Cell membrane</location>
        <topology evidence="1">Multi-pass membrane protein</topology>
    </subcellularLocation>
</comment>
<proteinExistence type="predicted"/>
<name>A0ABR6YZS2_9FIRM</name>
<organism evidence="8 9">
    <name type="scientific">Acetobacterium malicum</name>
    <dbReference type="NCBI Taxonomy" id="52692"/>
    <lineage>
        <taxon>Bacteria</taxon>
        <taxon>Bacillati</taxon>
        <taxon>Bacillota</taxon>
        <taxon>Clostridia</taxon>
        <taxon>Eubacteriales</taxon>
        <taxon>Eubacteriaceae</taxon>
        <taxon>Acetobacterium</taxon>
    </lineage>
</organism>
<keyword evidence="4 6" id="KW-1133">Transmembrane helix</keyword>
<evidence type="ECO:0000256" key="6">
    <source>
        <dbReference type="SAM" id="Phobius"/>
    </source>
</evidence>
<feature type="transmembrane region" description="Helical" evidence="6">
    <location>
        <begin position="21"/>
        <end position="40"/>
    </location>
</feature>
<feature type="transmembrane region" description="Helical" evidence="6">
    <location>
        <begin position="390"/>
        <end position="414"/>
    </location>
</feature>
<evidence type="ECO:0000256" key="1">
    <source>
        <dbReference type="ARBA" id="ARBA00004651"/>
    </source>
</evidence>
<comment type="caution">
    <text evidence="8">The sequence shown here is derived from an EMBL/GenBank/DDBJ whole genome shotgun (WGS) entry which is preliminary data.</text>
</comment>
<evidence type="ECO:0000313" key="9">
    <source>
        <dbReference type="Proteomes" id="UP000622405"/>
    </source>
</evidence>
<feature type="transmembrane region" description="Helical" evidence="6">
    <location>
        <begin position="307"/>
        <end position="328"/>
    </location>
</feature>
<dbReference type="RefSeq" id="WP_186894923.1">
    <property type="nucleotide sequence ID" value="NZ_WJBE01000015.1"/>
</dbReference>
<evidence type="ECO:0000256" key="2">
    <source>
        <dbReference type="ARBA" id="ARBA00022475"/>
    </source>
</evidence>
<evidence type="ECO:0000256" key="4">
    <source>
        <dbReference type="ARBA" id="ARBA00022989"/>
    </source>
</evidence>
<dbReference type="PANTHER" id="PTHR30294:SF29">
    <property type="entry name" value="MULTIDRUG ABC TRANSPORTER PERMEASE YBHS-RELATED"/>
    <property type="match status" value="1"/>
</dbReference>
<dbReference type="Pfam" id="PF12698">
    <property type="entry name" value="ABC2_membrane_3"/>
    <property type="match status" value="1"/>
</dbReference>
<feature type="domain" description="ABC-2 type transporter transmembrane" evidence="7">
    <location>
        <begin position="19"/>
        <end position="406"/>
    </location>
</feature>
<reference evidence="8 9" key="1">
    <citation type="journal article" date="2020" name="mSystems">
        <title>Defining Genomic and Predicted Metabolic Features of the Acetobacterium Genus.</title>
        <authorList>
            <person name="Ross D.E."/>
            <person name="Marshall C.W."/>
            <person name="Gulliver D."/>
            <person name="May H.D."/>
            <person name="Norman R.S."/>
        </authorList>
    </citation>
    <scope>NUCLEOTIDE SEQUENCE [LARGE SCALE GENOMIC DNA]</scope>
    <source>
        <strain evidence="8 9">DSM 4132</strain>
    </source>
</reference>
<protein>
    <recommendedName>
        <fullName evidence="7">ABC-2 type transporter transmembrane domain-containing protein</fullName>
    </recommendedName>
</protein>
<gene>
    <name evidence="8" type="ORF">GH811_14195</name>
</gene>
<accession>A0ABR6YZS2</accession>
<dbReference type="PANTHER" id="PTHR30294">
    <property type="entry name" value="MEMBRANE COMPONENT OF ABC TRANSPORTER YHHJ-RELATED"/>
    <property type="match status" value="1"/>
</dbReference>
<evidence type="ECO:0000313" key="8">
    <source>
        <dbReference type="EMBL" id="MBC3900767.1"/>
    </source>
</evidence>
<keyword evidence="2" id="KW-1003">Cell membrane</keyword>
<keyword evidence="9" id="KW-1185">Reference proteome</keyword>
<sequence>MNGFFTMVKTNFKLLFRNKGYLCLVILLPILSAGLLSLQLDETVTMKDDTSYVVQNIEDRDDNITSIENTKLLVKIYDNSNSELSNDLAQDLAGSGIFRIFRYNQEVVDLATARAASIDSAGKSNIGAVVYIPENFETDILSGGSGNLSIMEITDDGRNDLLASQVNTYISFMMQAADSTNYDKTALASMLGELKESRLNKKIEAVEVGNSLTLTSQQNHQSTRIGYSIAALTMGFLFCGVFISDIIVKEKNNKVYNRIFLSKASILNYVVAKMAMILLTVAIQTGILALVTPIMVSTDFGIPFGSYLFLVFGLGLCISTLSVVIGTLVSNTMNATYTVFAIWIVSNIMAGLYFPITSAAQWWVKASLLIPQRWVIVASEMLMTGETGVYAMYGLIVGCYLLILMAGTSIGVMVGKKDY</sequence>